<dbReference type="EMBL" id="SBIW01000001">
    <property type="protein sequence ID" value="RWY57208.1"/>
    <property type="molecule type" value="Genomic_DNA"/>
</dbReference>
<proteinExistence type="predicted"/>
<evidence type="ECO:0000313" key="1">
    <source>
        <dbReference type="EMBL" id="RWY57208.1"/>
    </source>
</evidence>
<dbReference type="AlphaFoldDB" id="A0A3S3ZAP2"/>
<evidence type="ECO:0000313" key="2">
    <source>
        <dbReference type="Proteomes" id="UP000286701"/>
    </source>
</evidence>
<accession>A0A3S3ZAP2</accession>
<sequence>MKGCALAGAVVAEQANAGFAGFVRSGLLLCHVETKHLLIAILATSSLRAIARQSSASRTALQLATLHAGHKSGMLVAAAAERPAFILIDPAHHRI</sequence>
<name>A0A3S3ZAP2_9SPHI</name>
<comment type="caution">
    <text evidence="1">The sequence shown here is derived from an EMBL/GenBank/DDBJ whole genome shotgun (WGS) entry which is preliminary data.</text>
</comment>
<dbReference type="RefSeq" id="WP_128531714.1">
    <property type="nucleotide sequence ID" value="NZ_SBIW01000001.1"/>
</dbReference>
<organism evidence="1 2">
    <name type="scientific">Mucilaginibacter gilvus</name>
    <dbReference type="NCBI Taxonomy" id="2305909"/>
    <lineage>
        <taxon>Bacteria</taxon>
        <taxon>Pseudomonadati</taxon>
        <taxon>Bacteroidota</taxon>
        <taxon>Sphingobacteriia</taxon>
        <taxon>Sphingobacteriales</taxon>
        <taxon>Sphingobacteriaceae</taxon>
        <taxon>Mucilaginibacter</taxon>
    </lineage>
</organism>
<reference evidence="1 2" key="1">
    <citation type="submission" date="2019-01" db="EMBL/GenBank/DDBJ databases">
        <title>Mucilaginibacter antarcticum sp. nov., isolated from antarctic soil.</title>
        <authorList>
            <person name="Yan Y.-Q."/>
            <person name="Du Z.-J."/>
        </authorList>
    </citation>
    <scope>NUCLEOTIDE SEQUENCE [LARGE SCALE GENOMIC DNA]</scope>
    <source>
        <strain evidence="1 2">F01003</strain>
    </source>
</reference>
<protein>
    <submittedName>
        <fullName evidence="1">Uncharacterized protein</fullName>
    </submittedName>
</protein>
<gene>
    <name evidence="1" type="ORF">EPL05_01350</name>
</gene>
<dbReference type="Proteomes" id="UP000286701">
    <property type="component" value="Unassembled WGS sequence"/>
</dbReference>
<keyword evidence="2" id="KW-1185">Reference proteome</keyword>